<dbReference type="Proteomes" id="UP000324897">
    <property type="component" value="Chromosome 5"/>
</dbReference>
<proteinExistence type="predicted"/>
<sequence length="185" mass="19630">MSSSSEREARGDRGARPHRLAGGATVGRLRCAGSYNSRSPKPSTPYRFFATGRDLAADSDVLVLSCALTEETRRMVNREVLGSGGVLVNVGLVDKPELGVIAGAGLDVYESEPHVPPELTAMDNVVLSDHRAVLTPESIRGALDVVAGNLDAFFAGRPLLSPVTLDLNPINITSCHKQVVLVNEN</sequence>
<dbReference type="GO" id="GO:0005829">
    <property type="term" value="C:cytosol"/>
    <property type="evidence" value="ECO:0007669"/>
    <property type="project" value="TreeGrafter"/>
</dbReference>
<dbReference type="OrthoDB" id="298012at2759"/>
<dbReference type="GO" id="GO:0016618">
    <property type="term" value="F:hydroxypyruvate reductase [NAD(P)H] activity"/>
    <property type="evidence" value="ECO:0007669"/>
    <property type="project" value="TreeGrafter"/>
</dbReference>
<dbReference type="SUPFAM" id="SSF51735">
    <property type="entry name" value="NAD(P)-binding Rossmann-fold domains"/>
    <property type="match status" value="1"/>
</dbReference>
<evidence type="ECO:0000313" key="5">
    <source>
        <dbReference type="Proteomes" id="UP000324897"/>
    </source>
</evidence>
<dbReference type="Gene3D" id="3.40.50.720">
    <property type="entry name" value="NAD(P)-binding Rossmann-like Domain"/>
    <property type="match status" value="2"/>
</dbReference>
<keyword evidence="1" id="KW-0560">Oxidoreductase</keyword>
<feature type="compositionally biased region" description="Basic and acidic residues" evidence="2">
    <location>
        <begin position="1"/>
        <end position="15"/>
    </location>
</feature>
<dbReference type="EMBL" id="RWGY01000004">
    <property type="protein sequence ID" value="TVU45481.1"/>
    <property type="molecule type" value="Genomic_DNA"/>
</dbReference>
<dbReference type="Pfam" id="PF02826">
    <property type="entry name" value="2-Hacid_dh_C"/>
    <property type="match status" value="1"/>
</dbReference>
<protein>
    <recommendedName>
        <fullName evidence="3">D-isomer specific 2-hydroxyacid dehydrogenase NAD-binding domain-containing protein</fullName>
    </recommendedName>
</protein>
<evidence type="ECO:0000313" key="4">
    <source>
        <dbReference type="EMBL" id="TVU45481.1"/>
    </source>
</evidence>
<evidence type="ECO:0000256" key="1">
    <source>
        <dbReference type="ARBA" id="ARBA00023002"/>
    </source>
</evidence>
<keyword evidence="5" id="KW-1185">Reference proteome</keyword>
<evidence type="ECO:0000259" key="3">
    <source>
        <dbReference type="Pfam" id="PF02826"/>
    </source>
</evidence>
<feature type="domain" description="D-isomer specific 2-hydroxyacid dehydrogenase NAD-binding" evidence="3">
    <location>
        <begin position="38"/>
        <end position="132"/>
    </location>
</feature>
<dbReference type="PANTHER" id="PTHR10996">
    <property type="entry name" value="2-HYDROXYACID DEHYDROGENASE-RELATED"/>
    <property type="match status" value="1"/>
</dbReference>
<name>A0A5J9WBX6_9POAL</name>
<dbReference type="PANTHER" id="PTHR10996:SF268">
    <property type="entry name" value="GLYOXYLATE_HYDROXYPYRUVATE REDUCTASE HPR3"/>
    <property type="match status" value="1"/>
</dbReference>
<comment type="caution">
    <text evidence="4">The sequence shown here is derived from an EMBL/GenBank/DDBJ whole genome shotgun (WGS) entry which is preliminary data.</text>
</comment>
<dbReference type="Gramene" id="TVU45481">
    <property type="protein sequence ID" value="TVU45481"/>
    <property type="gene ID" value="EJB05_04970"/>
</dbReference>
<dbReference type="AlphaFoldDB" id="A0A5J9WBX6"/>
<feature type="non-terminal residue" evidence="4">
    <location>
        <position position="1"/>
    </location>
</feature>
<dbReference type="GO" id="GO:0030267">
    <property type="term" value="F:glyoxylate reductase (NADPH) activity"/>
    <property type="evidence" value="ECO:0007669"/>
    <property type="project" value="TreeGrafter"/>
</dbReference>
<evidence type="ECO:0000256" key="2">
    <source>
        <dbReference type="SAM" id="MobiDB-lite"/>
    </source>
</evidence>
<gene>
    <name evidence="4" type="ORF">EJB05_04970</name>
</gene>
<reference evidence="4 5" key="1">
    <citation type="journal article" date="2019" name="Sci. Rep.">
        <title>A high-quality genome of Eragrostis curvula grass provides insights into Poaceae evolution and supports new strategies to enhance forage quality.</title>
        <authorList>
            <person name="Carballo J."/>
            <person name="Santos B.A.C.M."/>
            <person name="Zappacosta D."/>
            <person name="Garbus I."/>
            <person name="Selva J.P."/>
            <person name="Gallo C.A."/>
            <person name="Diaz A."/>
            <person name="Albertini E."/>
            <person name="Caccamo M."/>
            <person name="Echenique V."/>
        </authorList>
    </citation>
    <scope>NUCLEOTIDE SEQUENCE [LARGE SCALE GENOMIC DNA]</scope>
    <source>
        <strain evidence="5">cv. Victoria</strain>
        <tissue evidence="4">Leaf</tissue>
    </source>
</reference>
<dbReference type="InterPro" id="IPR050223">
    <property type="entry name" value="D-isomer_2-hydroxyacid_DH"/>
</dbReference>
<accession>A0A5J9WBX6</accession>
<dbReference type="GO" id="GO:0051287">
    <property type="term" value="F:NAD binding"/>
    <property type="evidence" value="ECO:0007669"/>
    <property type="project" value="InterPro"/>
</dbReference>
<organism evidence="4 5">
    <name type="scientific">Eragrostis curvula</name>
    <name type="common">weeping love grass</name>
    <dbReference type="NCBI Taxonomy" id="38414"/>
    <lineage>
        <taxon>Eukaryota</taxon>
        <taxon>Viridiplantae</taxon>
        <taxon>Streptophyta</taxon>
        <taxon>Embryophyta</taxon>
        <taxon>Tracheophyta</taxon>
        <taxon>Spermatophyta</taxon>
        <taxon>Magnoliopsida</taxon>
        <taxon>Liliopsida</taxon>
        <taxon>Poales</taxon>
        <taxon>Poaceae</taxon>
        <taxon>PACMAD clade</taxon>
        <taxon>Chloridoideae</taxon>
        <taxon>Eragrostideae</taxon>
        <taxon>Eragrostidinae</taxon>
        <taxon>Eragrostis</taxon>
    </lineage>
</organism>
<dbReference type="InterPro" id="IPR006140">
    <property type="entry name" value="D-isomer_DH_NAD-bd"/>
</dbReference>
<dbReference type="InterPro" id="IPR036291">
    <property type="entry name" value="NAD(P)-bd_dom_sf"/>
</dbReference>
<feature type="region of interest" description="Disordered" evidence="2">
    <location>
        <begin position="1"/>
        <end position="20"/>
    </location>
</feature>